<sequence>MITLKDDDNKCELIGTFSLLTQASLGLLCLSSLIVKRYYEWPNRRTWKIWFFDVSKQLFGAFGVHIVNVMLSILKTKKDPSTTIDGDSDDGSGGWETDDDDPCNWYFLNIVFDCTVGVYILYWVFKGCNHICKNYFHMTKIKSGEYGDPPSLVAYFKQLSIYFTSLMITKVILFFAMNIFSLQLVWITSHILLGWLDDYPDELEIFIVIFVVPIFMNCLQLILVDNIIKNPYFTRTIIEPAPEDLENPNKIYGSIEDS</sequence>
<name>A0ACA9Y458_9ASCO</name>
<organism evidence="1 2">
    <name type="scientific">[Candida] jaroonii</name>
    <dbReference type="NCBI Taxonomy" id="467808"/>
    <lineage>
        <taxon>Eukaryota</taxon>
        <taxon>Fungi</taxon>
        <taxon>Dikarya</taxon>
        <taxon>Ascomycota</taxon>
        <taxon>Saccharomycotina</taxon>
        <taxon>Pichiomycetes</taxon>
        <taxon>Debaryomycetaceae</taxon>
        <taxon>Yamadazyma</taxon>
    </lineage>
</organism>
<proteinExistence type="predicted"/>
<comment type="caution">
    <text evidence="1">The sequence shown here is derived from an EMBL/GenBank/DDBJ whole genome shotgun (WGS) entry which is preliminary data.</text>
</comment>
<gene>
    <name evidence="1" type="ORF">CLIB1444_02S12222</name>
</gene>
<keyword evidence="2" id="KW-1185">Reference proteome</keyword>
<evidence type="ECO:0000313" key="2">
    <source>
        <dbReference type="Proteomes" id="UP001152531"/>
    </source>
</evidence>
<dbReference type="EMBL" id="CALSDN010000002">
    <property type="protein sequence ID" value="CAH6719596.1"/>
    <property type="molecule type" value="Genomic_DNA"/>
</dbReference>
<evidence type="ECO:0000313" key="1">
    <source>
        <dbReference type="EMBL" id="CAH6719596.1"/>
    </source>
</evidence>
<dbReference type="Proteomes" id="UP001152531">
    <property type="component" value="Unassembled WGS sequence"/>
</dbReference>
<reference evidence="1" key="1">
    <citation type="submission" date="2022-06" db="EMBL/GenBank/DDBJ databases">
        <authorList>
            <person name="Legras J.-L."/>
            <person name="Devillers H."/>
            <person name="Grondin C."/>
        </authorList>
    </citation>
    <scope>NUCLEOTIDE SEQUENCE</scope>
    <source>
        <strain evidence="1">CLIB 1444</strain>
    </source>
</reference>
<accession>A0ACA9Y458</accession>
<protein>
    <submittedName>
        <fullName evidence="1">Vacuolar membrane protein</fullName>
    </submittedName>
</protein>